<feature type="compositionally biased region" description="Basic and acidic residues" evidence="24">
    <location>
        <begin position="265"/>
        <end position="293"/>
    </location>
</feature>
<dbReference type="EMBL" id="VXBJ01003723">
    <property type="protein sequence ID" value="NXN26856.1"/>
    <property type="molecule type" value="Genomic_DNA"/>
</dbReference>
<dbReference type="PROSITE" id="PS51215">
    <property type="entry name" value="AWS"/>
    <property type="match status" value="1"/>
</dbReference>
<accession>A0A7L1HMR4</accession>
<evidence type="ECO:0000256" key="4">
    <source>
        <dbReference type="ARBA" id="ARBA00022454"/>
    </source>
</evidence>
<protein>
    <recommendedName>
        <fullName evidence="3">Histone-lysine N-methyltransferase, H3 lysine-36 specific</fullName>
        <ecNumber evidence="20">2.1.1.357</ecNumber>
    </recommendedName>
    <alternativeName>
        <fullName evidence="21">H3-K36-HMTase</fullName>
    </alternativeName>
    <alternativeName>
        <fullName evidence="22">Nuclear receptor-binding SET domain-containing protein 1</fullName>
    </alternativeName>
</protein>
<dbReference type="InterPro" id="IPR047426">
    <property type="entry name" value="PHD1_NSD1_2"/>
</dbReference>
<dbReference type="InterPro" id="IPR047423">
    <property type="entry name" value="PWWP_NSD1_rpt2"/>
</dbReference>
<dbReference type="InterPro" id="IPR055198">
    <property type="entry name" value="NSD_PHD"/>
</dbReference>
<feature type="region of interest" description="Disordered" evidence="24">
    <location>
        <begin position="1026"/>
        <end position="1059"/>
    </location>
</feature>
<dbReference type="InterPro" id="IPR011011">
    <property type="entry name" value="Znf_FYVE_PHD"/>
</dbReference>
<dbReference type="FunFam" id="2.170.270.10:FF:000002">
    <property type="entry name" value="Histone-lysine N-methyltransferase"/>
    <property type="match status" value="1"/>
</dbReference>
<evidence type="ECO:0000259" key="25">
    <source>
        <dbReference type="PROSITE" id="PS50016"/>
    </source>
</evidence>
<dbReference type="Pfam" id="PF22908">
    <property type="entry name" value="PHD_NSD"/>
    <property type="match status" value="1"/>
</dbReference>
<dbReference type="InterPro" id="IPR059153">
    <property type="entry name" value="NSD_PHD-1st"/>
</dbReference>
<dbReference type="InterPro" id="IPR003616">
    <property type="entry name" value="Post-SET_dom"/>
</dbReference>
<keyword evidence="14" id="KW-0156">Chromatin regulator</keyword>
<evidence type="ECO:0000256" key="14">
    <source>
        <dbReference type="ARBA" id="ARBA00022853"/>
    </source>
</evidence>
<evidence type="ECO:0000256" key="22">
    <source>
        <dbReference type="ARBA" id="ARBA00081785"/>
    </source>
</evidence>
<feature type="region of interest" description="Disordered" evidence="24">
    <location>
        <begin position="1797"/>
        <end position="1819"/>
    </location>
</feature>
<dbReference type="InterPro" id="IPR047428">
    <property type="entry name" value="PHD2_NSD1"/>
</dbReference>
<evidence type="ECO:0000256" key="13">
    <source>
        <dbReference type="ARBA" id="ARBA00022833"/>
    </source>
</evidence>
<feature type="domain" description="PHD-type" evidence="25">
    <location>
        <begin position="1252"/>
        <end position="1298"/>
    </location>
</feature>
<dbReference type="SMART" id="SM00508">
    <property type="entry name" value="PostSET"/>
    <property type="match status" value="1"/>
</dbReference>
<organism evidence="30 31">
    <name type="scientific">Nycticryphes semicollaris</name>
    <dbReference type="NCBI Taxonomy" id="227226"/>
    <lineage>
        <taxon>Eukaryota</taxon>
        <taxon>Metazoa</taxon>
        <taxon>Chordata</taxon>
        <taxon>Craniata</taxon>
        <taxon>Vertebrata</taxon>
        <taxon>Euteleostomi</taxon>
        <taxon>Archelosauria</taxon>
        <taxon>Archosauria</taxon>
        <taxon>Dinosauria</taxon>
        <taxon>Saurischia</taxon>
        <taxon>Theropoda</taxon>
        <taxon>Coelurosauria</taxon>
        <taxon>Aves</taxon>
        <taxon>Neognathae</taxon>
        <taxon>Neoaves</taxon>
        <taxon>Charadriiformes</taxon>
        <taxon>Rostratulidae</taxon>
        <taxon>Nycticryphes</taxon>
    </lineage>
</organism>
<dbReference type="InterPro" id="IPR047432">
    <property type="entry name" value="PHD5_NSD1"/>
</dbReference>
<dbReference type="GO" id="GO:0016922">
    <property type="term" value="F:nuclear receptor binding"/>
    <property type="evidence" value="ECO:0007669"/>
    <property type="project" value="UniProtKB-ARBA"/>
</dbReference>
<evidence type="ECO:0000256" key="18">
    <source>
        <dbReference type="ARBA" id="ARBA00023242"/>
    </source>
</evidence>
<dbReference type="Proteomes" id="UP000586634">
    <property type="component" value="Unassembled WGS sequence"/>
</dbReference>
<dbReference type="SMART" id="SM00570">
    <property type="entry name" value="AWS"/>
    <property type="match status" value="1"/>
</dbReference>
<dbReference type="FunFam" id="3.30.40.10:FF:000201">
    <property type="entry name" value="Histone-lysine N-methyltransferase"/>
    <property type="match status" value="1"/>
</dbReference>
<dbReference type="FunFam" id="2.30.30.140:FF:000059">
    <property type="entry name" value="Histone-lysine N-methyltransferase"/>
    <property type="match status" value="1"/>
</dbReference>
<dbReference type="FunFam" id="3.30.40.10:FF:000153">
    <property type="entry name" value="Histone-lysine N-methyltransferase NSD2"/>
    <property type="match status" value="1"/>
</dbReference>
<evidence type="ECO:0000256" key="24">
    <source>
        <dbReference type="SAM" id="MobiDB-lite"/>
    </source>
</evidence>
<keyword evidence="17" id="KW-0804">Transcription</keyword>
<name>A0A7L1HMR4_9CHAR</name>
<evidence type="ECO:0000313" key="31">
    <source>
        <dbReference type="Proteomes" id="UP000586634"/>
    </source>
</evidence>
<evidence type="ECO:0000256" key="6">
    <source>
        <dbReference type="ARBA" id="ARBA00022553"/>
    </source>
</evidence>
<dbReference type="InterPro" id="IPR013083">
    <property type="entry name" value="Znf_RING/FYVE/PHD"/>
</dbReference>
<dbReference type="PROSITE" id="PS50812">
    <property type="entry name" value="PWWP"/>
    <property type="match status" value="2"/>
</dbReference>
<evidence type="ECO:0000259" key="28">
    <source>
        <dbReference type="PROSITE" id="PS50868"/>
    </source>
</evidence>
<feature type="compositionally biased region" description="Basic and acidic residues" evidence="24">
    <location>
        <begin position="794"/>
        <end position="808"/>
    </location>
</feature>
<comment type="catalytic activity">
    <reaction evidence="19">
        <text>L-lysyl(36)-[histone H3] + 2 S-adenosyl-L-methionine = N(6),N(6)-dimethyl-L-lysyl(36)-[histone H3] + 2 S-adenosyl-L-homocysteine + 2 H(+)</text>
        <dbReference type="Rhea" id="RHEA:60308"/>
        <dbReference type="Rhea" id="RHEA-COMP:9785"/>
        <dbReference type="Rhea" id="RHEA-COMP:9787"/>
        <dbReference type="ChEBI" id="CHEBI:15378"/>
        <dbReference type="ChEBI" id="CHEBI:29969"/>
        <dbReference type="ChEBI" id="CHEBI:57856"/>
        <dbReference type="ChEBI" id="CHEBI:59789"/>
        <dbReference type="ChEBI" id="CHEBI:61976"/>
        <dbReference type="EC" id="2.1.1.357"/>
    </reaction>
</comment>
<evidence type="ECO:0000256" key="19">
    <source>
        <dbReference type="ARBA" id="ARBA00050654"/>
    </source>
</evidence>
<dbReference type="SUPFAM" id="SSF57903">
    <property type="entry name" value="FYVE/PHD zinc finger"/>
    <property type="match status" value="3"/>
</dbReference>
<dbReference type="SMART" id="SM00317">
    <property type="entry name" value="SET"/>
    <property type="match status" value="1"/>
</dbReference>
<dbReference type="Gene3D" id="3.30.40.10">
    <property type="entry name" value="Zinc/RING finger domain, C3HC4 (zinc finger)"/>
    <property type="match status" value="4"/>
</dbReference>
<dbReference type="CDD" id="cd20164">
    <property type="entry name" value="PWWP_NSD1_rpt2"/>
    <property type="match status" value="1"/>
</dbReference>
<comment type="subcellular location">
    <subcellularLocation>
        <location evidence="2">Chromosome</location>
    </subcellularLocation>
    <subcellularLocation>
        <location evidence="1">Nucleus</location>
    </subcellularLocation>
</comment>
<keyword evidence="6" id="KW-0597">Phosphoprotein</keyword>
<feature type="compositionally biased region" description="Low complexity" evidence="24">
    <location>
        <begin position="344"/>
        <end position="358"/>
    </location>
</feature>
<dbReference type="GO" id="GO:0032259">
    <property type="term" value="P:methylation"/>
    <property type="evidence" value="ECO:0007669"/>
    <property type="project" value="UniProtKB-KW"/>
</dbReference>
<feature type="compositionally biased region" description="Polar residues" evidence="24">
    <location>
        <begin position="720"/>
        <end position="729"/>
    </location>
</feature>
<dbReference type="GO" id="GO:0005694">
    <property type="term" value="C:chromosome"/>
    <property type="evidence" value="ECO:0007669"/>
    <property type="project" value="UniProtKB-SubCell"/>
</dbReference>
<feature type="compositionally biased region" description="Basic and acidic residues" evidence="24">
    <location>
        <begin position="745"/>
        <end position="758"/>
    </location>
</feature>
<keyword evidence="5" id="KW-0678">Repressor</keyword>
<evidence type="ECO:0000259" key="29">
    <source>
        <dbReference type="PROSITE" id="PS51215"/>
    </source>
</evidence>
<feature type="compositionally biased region" description="Low complexity" evidence="24">
    <location>
        <begin position="1088"/>
        <end position="1100"/>
    </location>
</feature>
<dbReference type="SUPFAM" id="SSF63748">
    <property type="entry name" value="Tudor/PWWP/MBT"/>
    <property type="match status" value="2"/>
</dbReference>
<keyword evidence="9" id="KW-0949">S-adenosyl-L-methionine</keyword>
<feature type="region of interest" description="Disordered" evidence="24">
    <location>
        <begin position="201"/>
        <end position="226"/>
    </location>
</feature>
<dbReference type="OrthoDB" id="422362at2759"/>
<dbReference type="InterPro" id="IPR046341">
    <property type="entry name" value="SET_dom_sf"/>
</dbReference>
<feature type="domain" description="AWS" evidence="29">
    <location>
        <begin position="1599"/>
        <end position="1649"/>
    </location>
</feature>
<gene>
    <name evidence="30" type="primary">Nsd1</name>
    <name evidence="30" type="ORF">NYCSEM_R02285</name>
</gene>
<feature type="domain" description="SET" evidence="26">
    <location>
        <begin position="1651"/>
        <end position="1768"/>
    </location>
</feature>
<dbReference type="Gene3D" id="2.170.270.10">
    <property type="entry name" value="SET domain"/>
    <property type="match status" value="1"/>
</dbReference>
<evidence type="ECO:0000256" key="16">
    <source>
        <dbReference type="ARBA" id="ARBA00023159"/>
    </source>
</evidence>
<dbReference type="Pfam" id="PF00855">
    <property type="entry name" value="PWWP"/>
    <property type="match status" value="2"/>
</dbReference>
<dbReference type="CDD" id="cd15653">
    <property type="entry name" value="PHD3_NSD1"/>
    <property type="match status" value="1"/>
</dbReference>
<dbReference type="FunFam" id="2.30.30.140:FF:000004">
    <property type="entry name" value="Histone-lysine N-methyltransferase"/>
    <property type="match status" value="1"/>
</dbReference>
<feature type="compositionally biased region" description="Basic and acidic residues" evidence="24">
    <location>
        <begin position="818"/>
        <end position="830"/>
    </location>
</feature>
<dbReference type="InterPro" id="IPR019786">
    <property type="entry name" value="Zinc_finger_PHD-type_CS"/>
</dbReference>
<feature type="region of interest" description="Disordered" evidence="24">
    <location>
        <begin position="1088"/>
        <end position="1245"/>
    </location>
</feature>
<evidence type="ECO:0000256" key="3">
    <source>
        <dbReference type="ARBA" id="ARBA00018028"/>
    </source>
</evidence>
<dbReference type="PANTHER" id="PTHR22884">
    <property type="entry name" value="SET DOMAIN PROTEINS"/>
    <property type="match status" value="1"/>
</dbReference>
<dbReference type="FunFam" id="3.30.40.10:FF:000025">
    <property type="entry name" value="Histone-lysine N-methyltransferase"/>
    <property type="match status" value="1"/>
</dbReference>
<evidence type="ECO:0000256" key="9">
    <source>
        <dbReference type="ARBA" id="ARBA00022691"/>
    </source>
</evidence>
<keyword evidence="8" id="KW-0808">Transferase</keyword>
<feature type="region of interest" description="Disordered" evidence="24">
    <location>
        <begin position="336"/>
        <end position="386"/>
    </location>
</feature>
<feature type="compositionally biased region" description="Basic residues" evidence="24">
    <location>
        <begin position="1806"/>
        <end position="1817"/>
    </location>
</feature>
<dbReference type="PROSITE" id="PS01359">
    <property type="entry name" value="ZF_PHD_1"/>
    <property type="match status" value="1"/>
</dbReference>
<dbReference type="FunFam" id="3.30.40.10:FF:000093">
    <property type="entry name" value="Histone-lysine N-methyltransferase"/>
    <property type="match status" value="1"/>
</dbReference>
<keyword evidence="11" id="KW-0677">Repeat</keyword>
<feature type="region of interest" description="Disordered" evidence="24">
    <location>
        <begin position="1976"/>
        <end position="2221"/>
    </location>
</feature>
<evidence type="ECO:0000313" key="30">
    <source>
        <dbReference type="EMBL" id="NXN26856.1"/>
    </source>
</evidence>
<feature type="compositionally biased region" description="Polar residues" evidence="24">
    <location>
        <begin position="2099"/>
        <end position="2115"/>
    </location>
</feature>
<feature type="region of interest" description="Disordered" evidence="24">
    <location>
        <begin position="1936"/>
        <end position="1958"/>
    </location>
</feature>
<evidence type="ECO:0000259" key="27">
    <source>
        <dbReference type="PROSITE" id="PS50812"/>
    </source>
</evidence>
<feature type="compositionally biased region" description="Basic and acidic residues" evidence="24">
    <location>
        <begin position="768"/>
        <end position="777"/>
    </location>
</feature>
<evidence type="ECO:0000256" key="21">
    <source>
        <dbReference type="ARBA" id="ARBA00080495"/>
    </source>
</evidence>
<dbReference type="PROSITE" id="PS50016">
    <property type="entry name" value="ZF_PHD_2"/>
    <property type="match status" value="2"/>
</dbReference>
<dbReference type="InterPro" id="IPR047433">
    <property type="entry name" value="SET_NSD1"/>
</dbReference>
<dbReference type="InterPro" id="IPR041306">
    <property type="entry name" value="C5HCH"/>
</dbReference>
<evidence type="ECO:0000256" key="7">
    <source>
        <dbReference type="ARBA" id="ARBA00022603"/>
    </source>
</evidence>
<feature type="region of interest" description="Disordered" evidence="24">
    <location>
        <begin position="137"/>
        <end position="157"/>
    </location>
</feature>
<dbReference type="Pfam" id="PF00856">
    <property type="entry name" value="SET"/>
    <property type="match status" value="1"/>
</dbReference>
<dbReference type="InterPro" id="IPR050777">
    <property type="entry name" value="SET2_Histone-Lys_MeTrsfase"/>
</dbReference>
<keyword evidence="31" id="KW-1185">Reference proteome</keyword>
<dbReference type="GO" id="GO:0005654">
    <property type="term" value="C:nucleoplasm"/>
    <property type="evidence" value="ECO:0007669"/>
    <property type="project" value="UniProtKB-ARBA"/>
</dbReference>
<evidence type="ECO:0000256" key="10">
    <source>
        <dbReference type="ARBA" id="ARBA00022723"/>
    </source>
</evidence>
<evidence type="ECO:0000256" key="8">
    <source>
        <dbReference type="ARBA" id="ARBA00022679"/>
    </source>
</evidence>
<keyword evidence="18" id="KW-0539">Nucleus</keyword>
<proteinExistence type="predicted"/>
<dbReference type="InterPro" id="IPR000313">
    <property type="entry name" value="PWWP_dom"/>
</dbReference>
<evidence type="ECO:0000256" key="23">
    <source>
        <dbReference type="PROSITE-ProRule" id="PRU00146"/>
    </source>
</evidence>
<feature type="region of interest" description="Disordered" evidence="24">
    <location>
        <begin position="686"/>
        <end position="901"/>
    </location>
</feature>
<dbReference type="InterPro" id="IPR047430">
    <property type="entry name" value="PHD4_NSD1"/>
</dbReference>
<feature type="compositionally biased region" description="Polar residues" evidence="24">
    <location>
        <begin position="1039"/>
        <end position="1054"/>
    </location>
</feature>
<feature type="non-terminal residue" evidence="30">
    <location>
        <position position="1"/>
    </location>
</feature>
<dbReference type="InterPro" id="IPR047429">
    <property type="entry name" value="PHD3_NSD1"/>
</dbReference>
<keyword evidence="15" id="KW-0805">Transcription regulation</keyword>
<dbReference type="GO" id="GO:0140954">
    <property type="term" value="F:histone H3K36 dimethyltransferase activity"/>
    <property type="evidence" value="ECO:0007669"/>
    <property type="project" value="UniProtKB-EC"/>
</dbReference>
<dbReference type="GO" id="GO:0008270">
    <property type="term" value="F:zinc ion binding"/>
    <property type="evidence" value="ECO:0007669"/>
    <property type="project" value="UniProtKB-KW"/>
</dbReference>
<dbReference type="GO" id="GO:0003712">
    <property type="term" value="F:transcription coregulator activity"/>
    <property type="evidence" value="ECO:0007669"/>
    <property type="project" value="UniProtKB-ARBA"/>
</dbReference>
<dbReference type="Pfam" id="PF00628">
    <property type="entry name" value="PHD"/>
    <property type="match status" value="1"/>
</dbReference>
<evidence type="ECO:0000256" key="2">
    <source>
        <dbReference type="ARBA" id="ARBA00004286"/>
    </source>
</evidence>
<dbReference type="PROSITE" id="PS50868">
    <property type="entry name" value="POST_SET"/>
    <property type="match status" value="1"/>
</dbReference>
<dbReference type="Pfam" id="PF17982">
    <property type="entry name" value="C5HCH"/>
    <property type="match status" value="1"/>
</dbReference>
<keyword evidence="16" id="KW-0010">Activator</keyword>
<evidence type="ECO:0000256" key="1">
    <source>
        <dbReference type="ARBA" id="ARBA00004123"/>
    </source>
</evidence>
<feature type="region of interest" description="Disordered" evidence="24">
    <location>
        <begin position="260"/>
        <end position="296"/>
    </location>
</feature>
<dbReference type="CDD" id="cd15648">
    <property type="entry name" value="PHD1_NSD1_2"/>
    <property type="match status" value="1"/>
</dbReference>
<dbReference type="CDD" id="cd15656">
    <property type="entry name" value="PHD4_NSD1"/>
    <property type="match status" value="1"/>
</dbReference>
<comment type="caution">
    <text evidence="30">The sequence shown here is derived from an EMBL/GenBank/DDBJ whole genome shotgun (WGS) entry which is preliminary data.</text>
</comment>
<dbReference type="SMART" id="SM00293">
    <property type="entry name" value="PWWP"/>
    <property type="match status" value="2"/>
</dbReference>
<keyword evidence="12 23" id="KW-0863">Zinc-finger</keyword>
<evidence type="ECO:0000259" key="26">
    <source>
        <dbReference type="PROSITE" id="PS50280"/>
    </source>
</evidence>
<dbReference type="PROSITE" id="PS50280">
    <property type="entry name" value="SET"/>
    <property type="match status" value="1"/>
</dbReference>
<reference evidence="30 31" key="1">
    <citation type="submission" date="2019-09" db="EMBL/GenBank/DDBJ databases">
        <title>Bird 10,000 Genomes (B10K) Project - Family phase.</title>
        <authorList>
            <person name="Zhang G."/>
        </authorList>
    </citation>
    <scope>NUCLEOTIDE SEQUENCE [LARGE SCALE GENOMIC DNA]</scope>
    <source>
        <strain evidence="30">B10K-DU-002-14</strain>
        <tissue evidence="30">Muscle</tissue>
    </source>
</reference>
<dbReference type="Pfam" id="PF17907">
    <property type="entry name" value="AWS"/>
    <property type="match status" value="1"/>
</dbReference>
<keyword evidence="7" id="KW-0489">Methyltransferase</keyword>
<feature type="non-terminal residue" evidence="30">
    <location>
        <position position="2236"/>
    </location>
</feature>
<dbReference type="InterPro" id="IPR006560">
    <property type="entry name" value="AWS_dom"/>
</dbReference>
<dbReference type="SMART" id="SM00249">
    <property type="entry name" value="PHD"/>
    <property type="match status" value="5"/>
</dbReference>
<dbReference type="CDD" id="cd15650">
    <property type="entry name" value="PHD2_NSD1"/>
    <property type="match status" value="1"/>
</dbReference>
<evidence type="ECO:0000256" key="15">
    <source>
        <dbReference type="ARBA" id="ARBA00023015"/>
    </source>
</evidence>
<feature type="region of interest" description="Disordered" evidence="24">
    <location>
        <begin position="511"/>
        <end position="540"/>
    </location>
</feature>
<dbReference type="CDD" id="cd20161">
    <property type="entry name" value="PWWP_NSD1_rpt1"/>
    <property type="match status" value="1"/>
</dbReference>
<feature type="compositionally biased region" description="Polar residues" evidence="24">
    <location>
        <begin position="686"/>
        <end position="700"/>
    </location>
</feature>
<dbReference type="InterPro" id="IPR055197">
    <property type="entry name" value="PHDvar_NSD"/>
</dbReference>
<dbReference type="InterPro" id="IPR019787">
    <property type="entry name" value="Znf_PHD-finger"/>
</dbReference>
<sequence>FSDFLCSGFSPKIRAKKKPTPVKYEVGDLVWAKFNRRPWWPCTICHDPVLDCHSKMKVSNRRPYREYYVDALGEPSEKTWVAGKAIVLFQGRHQFEELPVLRRRGKQKEKGYKHKVPQRFMAKWEVSVGQAEDILLGGPEDQKCSQNSSELDSEKEVQSEYYANGPGAERDRQLNGCFKSLAFDSRHPASEKRKLHIKARMKKSSDSRKRTRVKKSGIRGEASRGEIKEKTPESVVRNMIVGDLPDKHASHELRRIANSLTASHSTRENHLLSSFGERRFEKTPLKPDYENRKSNALKNTLQGDLFSSASLEREKSSLGILCSSKLQIHYSASDAGIEKKQTESDSSSSLSDGGNSDVDTMDQSSERASSALEVSDSSDKVEKEFPMTSSGNLKLSMYLSQKSNRRARKKSYRDRKLLGSSVTSRLDAEFADGELEVGFSDAEMSLTALECSSDVRNDNLSLTKKHTTPQSVSKDKSWPAVANQAILKPKSMKLPRIRSIKCKHKEKVAGSEPSLAEEEGGVKRCSSDTKGFSGLQRDSLQRSGKVDGQKLLNNMHEKTRDSAEIETAVVKHVLSELKELSYRSMNDDASSDSGAPKATVPLLFSSASGRLPIEPDYKFSTLLMMLKDMHDSKTKEQQLMTGQNIVPFRNTSTADGSGSNSASGLKSLSVVGPPYKLEKNGDCVQETVNPNSAVSNSSFPRNPPTKLTGIGTGKREPASTAVSGTNGTNCVPKRNCSKSKQSSKLGDKTVSNRKDLKPRGPSKLLSRLSRDSGEHAFRVHGSVTSPLGNEAEDTERKESVDLTERSTDEDSACLSDENLDRIGRRPEAGRNIESCTSAENGESPDLDSEANSEGSLGDESNDINHVAPKKRWQRFNQSSARSNKRISRSRDQGNLESAFGLNSRGFSLKGNECLGRRHSPHSKVLEGDLTDQDCENRLDLVEKRLNVCGKPNNSVMDSETELGNFAPQSEFSAQVHSERKRLRKPSKRLLEYAEEYDHLFAPKKKSKKGQEQLQKVNSVVRSEFEGGLPAKCSPEGDTQRGQSSLVSTPSSTKESPPVLEAQCSFSELESHPTDQLLEGPSDFTELVLSSSDVSEVSASPDAEERFLKSGNFESKRQRKPTKKLLESNDLDTAFMPKKEEWTPPKKGGPSESDSSELYSPAHFPDLGEASEKVSEKQRKRKRQRHPSAAVHSKKERNGEGLGETPHSEGETSVHGTATSPKEGNEEGSENDHGVPSSKKMQGERGGGAALKENVCQICEKPGELLLCEAQCCGAFHLQCLGLSEMPKGKFICNECSTGVHTCFVCKSCGEDVKRCLLPLCGKYYHEACIQKYPPTVMQNKGFRCSLHICMTCHAANPANISASKGRLMRCVRCPVAYHSNDFCLAAGSVVLASNSIICPNHFTARRGCRNHEHVNVSWCFVCSEGGSLLCCESCPAAFHRECLNIEMPEGSWYCNDCKAGKKPHYKEVVWVKVGRYRWWPAEICHPRAIPVNIQKMKHDIGEFPVLFFGSKDYLWTHQARVFPYMEGDVSSKDKMGKGVDGIYKKALQEAAVRFEELKAQKELRQLQEDKKNDKKPPPYKHIKVNRPVGKVQIFTADLSEIPRCNCKPTDENPCGLDSECINRMLLYECHPMVCPAGERCQNQCFSKRQYPEVQIFRTLARGWGLQAKTDIRKGEFVNEYVGELIDEEECRARIRYAQEHDITNFYMLTLDKDRIIDAGPKGNYARFMNHCCQPNCETQKWCVNGDTRVGLFAIVNIKAGTELTFNYNLECLGNGKTVCKCGAPNCSGFLGVRPKSQPNLTEEKSKKLKRRPQMKRRSQAEVMKEREDECFSCGDGGQLVSCKKAGCPKVYHADCLNLTKRPAGKWECPWHQCDMCGKEAASFCEMCPRSFCKQHREGMLFISKLDGRLCCTEHDPCGPNPLEPGEIREYAPPIEALANGEDTPPPEQPPADTDLSVQPLDSLPQSVALRLQSPEKPPATLALRLPPSDKPPTTLALRLQPSNKPPTTLALRLPPPDKPPATLALRLPPSNKPPTTLSLRLKPSNKPPTTLSLRLQPSDKPPTTLSLCLQPSDGPQAALSLRLQSEKQPPVDEPPVAEQLQSLDEASAQSLQPQSVEKVPSSVLPQVPASEMAPSPGRPLALTAPWPQASDKLAAAVAPRPQALDKPPAASAPRLLLSEKALRPVDQNAQPKERGTPAVELKPTLQPSWEVASAPAEQTPWTSERLCAFEQTPRPA</sequence>
<keyword evidence="13" id="KW-0862">Zinc</keyword>
<evidence type="ECO:0000256" key="12">
    <source>
        <dbReference type="ARBA" id="ARBA00022771"/>
    </source>
</evidence>
<evidence type="ECO:0000256" key="17">
    <source>
        <dbReference type="ARBA" id="ARBA00023163"/>
    </source>
</evidence>
<dbReference type="CDD" id="cd15659">
    <property type="entry name" value="PHD5_NSD1"/>
    <property type="match status" value="1"/>
</dbReference>
<feature type="compositionally biased region" description="Polar residues" evidence="24">
    <location>
        <begin position="2047"/>
        <end position="2069"/>
    </location>
</feature>
<dbReference type="InterPro" id="IPR001214">
    <property type="entry name" value="SET_dom"/>
</dbReference>
<dbReference type="Pfam" id="PF23011">
    <property type="entry name" value="PHD-1st_NSD"/>
    <property type="match status" value="1"/>
</dbReference>
<dbReference type="CDD" id="cd19210">
    <property type="entry name" value="SET_NSD1"/>
    <property type="match status" value="1"/>
</dbReference>
<evidence type="ECO:0000256" key="11">
    <source>
        <dbReference type="ARBA" id="ARBA00022737"/>
    </source>
</evidence>
<feature type="domain" description="Post-SET" evidence="28">
    <location>
        <begin position="1775"/>
        <end position="1791"/>
    </location>
</feature>
<keyword evidence="10" id="KW-0479">Metal-binding</keyword>
<dbReference type="SUPFAM" id="SSF82199">
    <property type="entry name" value="SET domain"/>
    <property type="match status" value="1"/>
</dbReference>
<feature type="domain" description="PHD-type" evidence="25">
    <location>
        <begin position="1416"/>
        <end position="1460"/>
    </location>
</feature>
<evidence type="ECO:0000256" key="20">
    <source>
        <dbReference type="ARBA" id="ARBA00066810"/>
    </source>
</evidence>
<feature type="domain" description="PWWP" evidence="27">
    <location>
        <begin position="1465"/>
        <end position="1527"/>
    </location>
</feature>
<evidence type="ECO:0000256" key="5">
    <source>
        <dbReference type="ARBA" id="ARBA00022491"/>
    </source>
</evidence>
<dbReference type="EC" id="2.1.1.357" evidence="20"/>
<feature type="domain" description="PWWP" evidence="27">
    <location>
        <begin position="26"/>
        <end position="91"/>
    </location>
</feature>
<dbReference type="Gene3D" id="2.30.30.140">
    <property type="match status" value="2"/>
</dbReference>
<keyword evidence="4" id="KW-0158">Chromosome</keyword>
<dbReference type="InterPro" id="IPR001965">
    <property type="entry name" value="Znf_PHD"/>
</dbReference>
<dbReference type="Pfam" id="PF23004">
    <property type="entry name" value="PHDvar_NSD"/>
    <property type="match status" value="1"/>
</dbReference>